<dbReference type="GO" id="GO:0007018">
    <property type="term" value="P:microtubule-based movement"/>
    <property type="evidence" value="ECO:0007669"/>
    <property type="project" value="InterPro"/>
</dbReference>
<feature type="compositionally biased region" description="Polar residues" evidence="7">
    <location>
        <begin position="1450"/>
        <end position="1477"/>
    </location>
</feature>
<feature type="coiled-coil region" evidence="6">
    <location>
        <begin position="351"/>
        <end position="401"/>
    </location>
</feature>
<keyword evidence="3 6" id="KW-0175">Coiled coil</keyword>
<sequence length="1506" mass="173473">MEESIDVCIRVRPLNERESRNKDVSVLRTIPSMNVISVTDRNGTPLPGAGSVFQYDHIFPENVPTRTIYDEVAKRIVYSTLQGINGTIFAYGQTSSGKTYTMQGDVQSELGILPLAVEHIFQYIEQSTDRDFLIRVSYVEIYNEVIRDLLSDDKEKSQNLKIREDPKKGIYLESHEEIITDYDSIMQLLEQGEQRRTVGQTAMNERSSRSHSIFRIVIESKEKSTSLLHSSEEDVNGAVVVGVLNLVDLAGSESVRYTAAEGVRQREAGNINRSLLTLSRVINSLAQGTESIQNAPFRDSKLTRLLQSSLAGSTRTLIVCCVTPSDRHLEETKGTLQFAARAKNIQLSACVNEVLDDQAQLKRLKRELNELRKQVDNNEMLNALKAENEALAHVKTKHEAEILRLMSLIVTSSSTTPLKKPKAKRGRETWGPGDIMSSLLRRPVALDDDDFREAAQFKRKKERHSEGSAIDTQRQSECEAKVNAHSVAQDCPKICGSCGDAHQTVKDFEALLLQMEKDRTRLQEQVANLELQLQLNQEERSDLLQRLDHADKASSAFEEILEETEKSRNEAIEQMMQIETQQSELQVQLADQMKRTEAAEEMVLALDEKCKRYERTIKALEDSGSDDGEESRKLRQMYESKLQALEEPHRADFNKWSAKQTEWENTMSKLRNDMQEESISLQMANTTMEEQARLSKEAYEALQTTYDECRNDVEKLESILKSKEAEWLKSHEDLVEAKTQVEALHSDLLVKCESLEESNKSLNGKLDEFVNAEQQWANQLNDYEVQNKSLQIQIASLVSEKSRLEELNQDLSTHNEELTAKATLENTTIIAQLEEQLASSVVQRNDLEAQLNVLALAKDEHINRIEAMTIAMQSEEIMHKKLMEDVQDQLFKANVEKHQIENILENLSSEHKALQERLSRININEDSLDRQHQDAELRDLRSENIRLAARAEELEIMVSKLQEQAVEKDKLESIVQELENEMKVLKLKHDQLLQELNSKSGSDSDMELMRQEISEVQDKWKSLTDEHQKKMAENVQLQEKVHDLEGELNTILSKFNVKIQDHTKLLEGQVNGLKNERLDLEAKVEQLYAELESRASSEAKTHQAELDSVRNELQAEMNEKQLLEEKLMDMEERMRKMNEHGSADSSNLRAELLTLKNDLDAQLEEKEALYDKIDDLEKRAYQAEQNAREELHMRSHQWETERETLKDQIDAQHDRIKKLELVKMTKHHLEVFQKMKLDNKKKSEEILMLRQKMEHSSNNGVQIQLIQEQLKHEQAEVEHSRTQMAELKLELKTAQNECNIKASEVLSLQTTISQYQELTASLQRQVQTHDQSYSEINDLRSQIQNYHNRMGNQAKEMEAQKEILHEYQCQLDEQSRQLQELTSQLDEKKRLLESNHLDVDSKMQDLQMKNEELHEKYKADLAYLEKENLELHLELKQTKRMLMEKEASDTPMTRTNLQDIQNLPRTSDVSKQLSAKKSPSVFPMTPGSNKENDPEAIEQRPECNQQ</sequence>
<dbReference type="InterPro" id="IPR001752">
    <property type="entry name" value="Kinesin_motor_dom"/>
</dbReference>
<proteinExistence type="inferred from homology"/>
<evidence type="ECO:0000256" key="3">
    <source>
        <dbReference type="ARBA" id="ARBA00023054"/>
    </source>
</evidence>
<dbReference type="GO" id="GO:0008017">
    <property type="term" value="F:microtubule binding"/>
    <property type="evidence" value="ECO:0007669"/>
    <property type="project" value="InterPro"/>
</dbReference>
<evidence type="ECO:0000313" key="9">
    <source>
        <dbReference type="EMBL" id="KAF0733996.1"/>
    </source>
</evidence>
<protein>
    <recommendedName>
        <fullName evidence="8">Kinesin motor domain-containing protein</fullName>
    </recommendedName>
</protein>
<dbReference type="GO" id="GO:0003777">
    <property type="term" value="F:microtubule motor activity"/>
    <property type="evidence" value="ECO:0007669"/>
    <property type="project" value="InterPro"/>
</dbReference>
<keyword evidence="2 5" id="KW-0067">ATP-binding</keyword>
<evidence type="ECO:0000256" key="2">
    <source>
        <dbReference type="ARBA" id="ARBA00022840"/>
    </source>
</evidence>
<keyword evidence="4 5" id="KW-0505">Motor protein</keyword>
<dbReference type="InterPro" id="IPR036961">
    <property type="entry name" value="Kinesin_motor_dom_sf"/>
</dbReference>
<dbReference type="FunFam" id="3.40.850.10:FF:000170">
    <property type="entry name" value="Kinesin-like protein"/>
    <property type="match status" value="1"/>
</dbReference>
<dbReference type="SMART" id="SM00129">
    <property type="entry name" value="KISc"/>
    <property type="match status" value="1"/>
</dbReference>
<dbReference type="EMBL" id="VJMJ01000118">
    <property type="protein sequence ID" value="KAF0733996.1"/>
    <property type="molecule type" value="Genomic_DNA"/>
</dbReference>
<feature type="coiled-coil region" evidence="6">
    <location>
        <begin position="752"/>
        <end position="864"/>
    </location>
</feature>
<evidence type="ECO:0000256" key="5">
    <source>
        <dbReference type="PROSITE-ProRule" id="PRU00283"/>
    </source>
</evidence>
<evidence type="ECO:0000256" key="1">
    <source>
        <dbReference type="ARBA" id="ARBA00022741"/>
    </source>
</evidence>
<dbReference type="Proteomes" id="UP000481153">
    <property type="component" value="Unassembled WGS sequence"/>
</dbReference>
<feature type="region of interest" description="Disordered" evidence="7">
    <location>
        <begin position="1445"/>
        <end position="1506"/>
    </location>
</feature>
<dbReference type="SUPFAM" id="SSF52540">
    <property type="entry name" value="P-loop containing nucleoside triphosphate hydrolases"/>
    <property type="match status" value="1"/>
</dbReference>
<evidence type="ECO:0000259" key="8">
    <source>
        <dbReference type="PROSITE" id="PS50067"/>
    </source>
</evidence>
<dbReference type="Gene3D" id="1.10.287.1490">
    <property type="match status" value="1"/>
</dbReference>
<feature type="coiled-coil region" evidence="6">
    <location>
        <begin position="897"/>
        <end position="1222"/>
    </location>
</feature>
<dbReference type="PRINTS" id="PR00380">
    <property type="entry name" value="KINESINHEAVY"/>
</dbReference>
<gene>
    <name evidence="9" type="ORF">Ae201684_009170</name>
</gene>
<evidence type="ECO:0000256" key="7">
    <source>
        <dbReference type="SAM" id="MobiDB-lite"/>
    </source>
</evidence>
<name>A0A6G0X2I7_9STRA</name>
<comment type="similarity">
    <text evidence="5">Belongs to the TRAFAC class myosin-kinesin ATPase superfamily. Kinesin family.</text>
</comment>
<feature type="binding site" evidence="5">
    <location>
        <begin position="92"/>
        <end position="99"/>
    </location>
    <ligand>
        <name>ATP</name>
        <dbReference type="ChEBI" id="CHEBI:30616"/>
    </ligand>
</feature>
<dbReference type="GO" id="GO:0005524">
    <property type="term" value="F:ATP binding"/>
    <property type="evidence" value="ECO:0007669"/>
    <property type="project" value="UniProtKB-UniRule"/>
</dbReference>
<dbReference type="InterPro" id="IPR027640">
    <property type="entry name" value="Kinesin-like_fam"/>
</dbReference>
<keyword evidence="1 5" id="KW-0547">Nucleotide-binding</keyword>
<comment type="caution">
    <text evidence="9">The sequence shown here is derived from an EMBL/GenBank/DDBJ whole genome shotgun (WGS) entry which is preliminary data.</text>
</comment>
<feature type="coiled-coil region" evidence="6">
    <location>
        <begin position="505"/>
        <end position="623"/>
    </location>
</feature>
<dbReference type="Pfam" id="PF00225">
    <property type="entry name" value="Kinesin"/>
    <property type="match status" value="1"/>
</dbReference>
<dbReference type="Gene3D" id="3.40.850.10">
    <property type="entry name" value="Kinesin motor domain"/>
    <property type="match status" value="1"/>
</dbReference>
<dbReference type="PANTHER" id="PTHR47968">
    <property type="entry name" value="CENTROMERE PROTEIN E"/>
    <property type="match status" value="1"/>
</dbReference>
<feature type="coiled-coil region" evidence="6">
    <location>
        <begin position="699"/>
        <end position="726"/>
    </location>
</feature>
<feature type="coiled-coil region" evidence="6">
    <location>
        <begin position="1336"/>
        <end position="1391"/>
    </location>
</feature>
<accession>A0A6G0X2I7</accession>
<dbReference type="InterPro" id="IPR019821">
    <property type="entry name" value="Kinesin_motor_CS"/>
</dbReference>
<evidence type="ECO:0000256" key="4">
    <source>
        <dbReference type="ARBA" id="ARBA00023175"/>
    </source>
</evidence>
<evidence type="ECO:0000313" key="10">
    <source>
        <dbReference type="Proteomes" id="UP000481153"/>
    </source>
</evidence>
<feature type="coiled-coil region" evidence="6">
    <location>
        <begin position="1263"/>
        <end position="1304"/>
    </location>
</feature>
<feature type="compositionally biased region" description="Basic and acidic residues" evidence="7">
    <location>
        <begin position="1490"/>
        <end position="1506"/>
    </location>
</feature>
<dbReference type="PROSITE" id="PS50067">
    <property type="entry name" value="KINESIN_MOTOR_2"/>
    <property type="match status" value="1"/>
</dbReference>
<feature type="domain" description="Kinesin motor" evidence="8">
    <location>
        <begin position="4"/>
        <end position="345"/>
    </location>
</feature>
<keyword evidence="10" id="KW-1185">Reference proteome</keyword>
<evidence type="ECO:0000256" key="6">
    <source>
        <dbReference type="SAM" id="Coils"/>
    </source>
</evidence>
<dbReference type="PANTHER" id="PTHR47968:SF75">
    <property type="entry name" value="CENTROMERE-ASSOCIATED PROTEIN E"/>
    <property type="match status" value="1"/>
</dbReference>
<dbReference type="PROSITE" id="PS00411">
    <property type="entry name" value="KINESIN_MOTOR_1"/>
    <property type="match status" value="1"/>
</dbReference>
<reference evidence="9 10" key="1">
    <citation type="submission" date="2019-07" db="EMBL/GenBank/DDBJ databases">
        <title>Genomics analysis of Aphanomyces spp. identifies a new class of oomycete effector associated with host adaptation.</title>
        <authorList>
            <person name="Gaulin E."/>
        </authorList>
    </citation>
    <scope>NUCLEOTIDE SEQUENCE [LARGE SCALE GENOMIC DNA]</scope>
    <source>
        <strain evidence="9 10">ATCC 201684</strain>
    </source>
</reference>
<organism evidence="9 10">
    <name type="scientific">Aphanomyces euteiches</name>
    <dbReference type="NCBI Taxonomy" id="100861"/>
    <lineage>
        <taxon>Eukaryota</taxon>
        <taxon>Sar</taxon>
        <taxon>Stramenopiles</taxon>
        <taxon>Oomycota</taxon>
        <taxon>Saprolegniomycetes</taxon>
        <taxon>Saprolegniales</taxon>
        <taxon>Verrucalvaceae</taxon>
        <taxon>Aphanomyces</taxon>
    </lineage>
</organism>
<dbReference type="InterPro" id="IPR027417">
    <property type="entry name" value="P-loop_NTPase"/>
</dbReference>
<dbReference type="VEuPathDB" id="FungiDB:AeMF1_012937"/>